<dbReference type="STRING" id="69771.A0A1V6P876"/>
<dbReference type="UniPathway" id="UPA00334">
    <property type="reaction ID" value="UER00455"/>
</dbReference>
<comment type="subunit">
    <text evidence="5 6">Homodimer.</text>
</comment>
<comment type="caution">
    <text evidence="8">The sequence shown here is derived from an EMBL/GenBank/DDBJ whole genome shotgun (WGS) entry which is preliminary data.</text>
</comment>
<dbReference type="OMA" id="SHVAYRS"/>
<feature type="binding site" evidence="5">
    <location>
        <position position="135"/>
    </location>
    <ligand>
        <name>pyridoxal 5'-phosphate</name>
        <dbReference type="ChEBI" id="CHEBI:597326"/>
    </ligand>
</feature>
<name>A0A1V6P876_PENDC</name>
<dbReference type="GO" id="GO:0005737">
    <property type="term" value="C:cytoplasm"/>
    <property type="evidence" value="ECO:0007669"/>
    <property type="project" value="UniProtKB-SubCell"/>
</dbReference>
<dbReference type="InterPro" id="IPR010111">
    <property type="entry name" value="Kynureninase"/>
</dbReference>
<keyword evidence="9" id="KW-1185">Reference proteome</keyword>
<dbReference type="GO" id="GO:0030429">
    <property type="term" value="F:kynureninase activity"/>
    <property type="evidence" value="ECO:0007669"/>
    <property type="project" value="UniProtKB-UniRule"/>
</dbReference>
<evidence type="ECO:0000256" key="5">
    <source>
        <dbReference type="HAMAP-Rule" id="MF_03017"/>
    </source>
</evidence>
<dbReference type="FunFam" id="3.40.640.10:FF:000031">
    <property type="entry name" value="Kynureninase"/>
    <property type="match status" value="1"/>
</dbReference>
<feature type="binding site" evidence="5">
    <location>
        <position position="341"/>
    </location>
    <ligand>
        <name>pyridoxal 5'-phosphate</name>
        <dbReference type="ChEBI" id="CHEBI:597326"/>
    </ligand>
</feature>
<dbReference type="NCBIfam" id="TIGR01814">
    <property type="entry name" value="kynureninase"/>
    <property type="match status" value="1"/>
</dbReference>
<dbReference type="PIRSF" id="PIRSF038800">
    <property type="entry name" value="KYNU"/>
    <property type="match status" value="1"/>
</dbReference>
<dbReference type="GO" id="GO:0034354">
    <property type="term" value="P:'de novo' NAD+ biosynthetic process from L-tryptophan"/>
    <property type="evidence" value="ECO:0007669"/>
    <property type="project" value="UniProtKB-UniRule"/>
</dbReference>
<keyword evidence="4 5" id="KW-0663">Pyridoxal phosphate</keyword>
<comment type="similarity">
    <text evidence="5 6">Belongs to the kynureninase family.</text>
</comment>
<dbReference type="SUPFAM" id="SSF53383">
    <property type="entry name" value="PLP-dependent transferases"/>
    <property type="match status" value="1"/>
</dbReference>
<dbReference type="Pfam" id="PF00266">
    <property type="entry name" value="Aminotran_5"/>
    <property type="match status" value="1"/>
</dbReference>
<keyword evidence="2 5" id="KW-0662">Pyridine nucleotide biosynthesis</keyword>
<feature type="domain" description="Aminotransferase class V" evidence="7">
    <location>
        <begin position="136"/>
        <end position="280"/>
    </location>
</feature>
<evidence type="ECO:0000313" key="8">
    <source>
        <dbReference type="EMBL" id="OQD73200.1"/>
    </source>
</evidence>
<dbReference type="EC" id="3.7.1.3" evidence="5 6"/>
<comment type="catalytic activity">
    <reaction evidence="5 6">
        <text>L-kynurenine + H2O = anthranilate + L-alanine + H(+)</text>
        <dbReference type="Rhea" id="RHEA:16813"/>
        <dbReference type="ChEBI" id="CHEBI:15377"/>
        <dbReference type="ChEBI" id="CHEBI:15378"/>
        <dbReference type="ChEBI" id="CHEBI:16567"/>
        <dbReference type="ChEBI" id="CHEBI:57959"/>
        <dbReference type="ChEBI" id="CHEBI:57972"/>
        <dbReference type="EC" id="3.7.1.3"/>
    </reaction>
</comment>
<comment type="subcellular location">
    <subcellularLocation>
        <location evidence="5 6">Cytoplasm</location>
    </subcellularLocation>
</comment>
<sequence length="464" mass="51712">MTMTVQTTKTVFPAQAASKEYAASLDEAEPLTKMRDEFIIPSKANLATKKLAKPGLSPESSIYFCGNSLGLQPKATSKYMEAQLDTWASIGVCGHFTDLEDSPLSQWQLLSDQAAESMCKIVGAEPAEVAAMGTLTMNLHLLLASFYKPTETKRKILMDWKAFPSDHYAIESQIAWHGLDAKENMVLIGPDEGQYEISTEKILSYIDQHAHDAALILMPGIQYYTGQLFDIPRITKYAQERGLVVGWDLAHAYGNVEIKLHEWDVDFAAWCTYKYGNAGPGAMAGLFVHERHGQVDYSDGEDKPKFRHRLTGWYGGDRSVRFKMDNKFKPIPGAGGFMVSNPSVIDLTTLCASLSVFDKTNMTDLRQKSIKMTAYLEYLLLKDTTDETRQFQIITPSDPNARGAQLSLLLKPGLLHKVAERLQDAGIICDKREPDVVRVAPVPLYNTFSEVWQFVEVFKSALAA</sequence>
<feature type="binding site" evidence="5">
    <location>
        <position position="251"/>
    </location>
    <ligand>
        <name>pyridoxal 5'-phosphate</name>
        <dbReference type="ChEBI" id="CHEBI:597326"/>
    </ligand>
</feature>
<dbReference type="EMBL" id="MDYL01000016">
    <property type="protein sequence ID" value="OQD73200.1"/>
    <property type="molecule type" value="Genomic_DNA"/>
</dbReference>
<dbReference type="AlphaFoldDB" id="A0A1V6P876"/>
<dbReference type="Gene3D" id="3.40.640.10">
    <property type="entry name" value="Type I PLP-dependent aspartate aminotransferase-like (Major domain)"/>
    <property type="match status" value="1"/>
</dbReference>
<dbReference type="PANTHER" id="PTHR14084:SF2">
    <property type="entry name" value="KYNURENINASE 2"/>
    <property type="match status" value="1"/>
</dbReference>
<dbReference type="GO" id="GO:0030170">
    <property type="term" value="F:pyridoxal phosphate binding"/>
    <property type="evidence" value="ECO:0007669"/>
    <property type="project" value="UniProtKB-UniRule"/>
</dbReference>
<evidence type="ECO:0000259" key="7">
    <source>
        <dbReference type="Pfam" id="PF00266"/>
    </source>
</evidence>
<dbReference type="PANTHER" id="PTHR14084">
    <property type="entry name" value="KYNURENINASE"/>
    <property type="match status" value="1"/>
</dbReference>
<dbReference type="InterPro" id="IPR015422">
    <property type="entry name" value="PyrdxlP-dep_Trfase_small"/>
</dbReference>
<protein>
    <recommendedName>
        <fullName evidence="5 6">Kynureninase</fullName>
        <ecNumber evidence="5 6">3.7.1.3</ecNumber>
    </recommendedName>
    <alternativeName>
        <fullName evidence="5">Biosynthesis of nicotinic acid protein 5</fullName>
    </alternativeName>
    <alternativeName>
        <fullName evidence="5">L-kynurenine hydrolase</fullName>
    </alternativeName>
</protein>
<feature type="binding site" evidence="5">
    <location>
        <position position="136"/>
    </location>
    <ligand>
        <name>pyridoxal 5'-phosphate</name>
        <dbReference type="ChEBI" id="CHEBI:597326"/>
    </ligand>
</feature>
<comment type="catalytic activity">
    <reaction evidence="6">
        <text>3-hydroxy-L-kynurenine + H2O = 3-hydroxyanthranilate + L-alanine + H(+)</text>
        <dbReference type="Rhea" id="RHEA:25143"/>
        <dbReference type="ChEBI" id="CHEBI:15377"/>
        <dbReference type="ChEBI" id="CHEBI:15378"/>
        <dbReference type="ChEBI" id="CHEBI:36559"/>
        <dbReference type="ChEBI" id="CHEBI:57972"/>
        <dbReference type="ChEBI" id="CHEBI:58125"/>
        <dbReference type="EC" id="3.7.1.3"/>
    </reaction>
</comment>
<feature type="binding site" evidence="5">
    <location>
        <begin position="163"/>
        <end position="166"/>
    </location>
    <ligand>
        <name>pyridoxal 5'-phosphate</name>
        <dbReference type="ChEBI" id="CHEBI:597326"/>
    </ligand>
</feature>
<accession>A0A1V6P876</accession>
<feature type="binding site" evidence="5">
    <location>
        <position position="273"/>
    </location>
    <ligand>
        <name>pyridoxal 5'-phosphate</name>
        <dbReference type="ChEBI" id="CHEBI:597326"/>
    </ligand>
</feature>
<evidence type="ECO:0000256" key="4">
    <source>
        <dbReference type="ARBA" id="ARBA00022898"/>
    </source>
</evidence>
<comment type="caution">
    <text evidence="5">Lacks conserved residue(s) required for the propagation of feature annotation.</text>
</comment>
<organism evidence="8 9">
    <name type="scientific">Penicillium decumbens</name>
    <dbReference type="NCBI Taxonomy" id="69771"/>
    <lineage>
        <taxon>Eukaryota</taxon>
        <taxon>Fungi</taxon>
        <taxon>Dikarya</taxon>
        <taxon>Ascomycota</taxon>
        <taxon>Pezizomycotina</taxon>
        <taxon>Eurotiomycetes</taxon>
        <taxon>Eurotiomycetidae</taxon>
        <taxon>Eurotiales</taxon>
        <taxon>Aspergillaceae</taxon>
        <taxon>Penicillium</taxon>
    </lineage>
</organism>
<dbReference type="Gene3D" id="3.90.1150.10">
    <property type="entry name" value="Aspartate Aminotransferase, domain 1"/>
    <property type="match status" value="1"/>
</dbReference>
<dbReference type="GO" id="GO:0097053">
    <property type="term" value="P:L-kynurenine catabolic process"/>
    <property type="evidence" value="ECO:0007669"/>
    <property type="project" value="UniProtKB-UniRule"/>
</dbReference>
<feature type="modified residue" description="N6-(pyridoxal phosphate)lysine" evidence="5">
    <location>
        <position position="274"/>
    </location>
</feature>
<evidence type="ECO:0000256" key="6">
    <source>
        <dbReference type="PIRNR" id="PIRNR038800"/>
    </source>
</evidence>
<proteinExistence type="inferred from homology"/>
<keyword evidence="3 5" id="KW-0378">Hydrolase</keyword>
<reference evidence="9" key="1">
    <citation type="journal article" date="2017" name="Nat. Microbiol.">
        <title>Global analysis of biosynthetic gene clusters reveals vast potential of secondary metabolite production in Penicillium species.</title>
        <authorList>
            <person name="Nielsen J.C."/>
            <person name="Grijseels S."/>
            <person name="Prigent S."/>
            <person name="Ji B."/>
            <person name="Dainat J."/>
            <person name="Nielsen K.F."/>
            <person name="Frisvad J.C."/>
            <person name="Workman M."/>
            <person name="Nielsen J."/>
        </authorList>
    </citation>
    <scope>NUCLEOTIDE SEQUENCE [LARGE SCALE GENOMIC DNA]</scope>
    <source>
        <strain evidence="9">IBT 11843</strain>
    </source>
</reference>
<evidence type="ECO:0000256" key="3">
    <source>
        <dbReference type="ARBA" id="ARBA00022801"/>
    </source>
</evidence>
<comment type="pathway">
    <text evidence="5 6">Cofactor biosynthesis; NAD(+) biosynthesis; quinolinate from L-kynurenine: step 2/3.</text>
</comment>
<keyword evidence="1 5" id="KW-0963">Cytoplasm</keyword>
<feature type="binding site" evidence="5">
    <location>
        <position position="248"/>
    </location>
    <ligand>
        <name>pyridoxal 5'-phosphate</name>
        <dbReference type="ChEBI" id="CHEBI:597326"/>
    </ligand>
</feature>
<feature type="binding site" evidence="5">
    <location>
        <position position="313"/>
    </location>
    <ligand>
        <name>pyridoxal 5'-phosphate</name>
        <dbReference type="ChEBI" id="CHEBI:597326"/>
    </ligand>
</feature>
<dbReference type="GO" id="GO:0043420">
    <property type="term" value="P:anthranilate metabolic process"/>
    <property type="evidence" value="ECO:0007669"/>
    <property type="project" value="UniProtKB-UniRule"/>
</dbReference>
<evidence type="ECO:0000313" key="9">
    <source>
        <dbReference type="Proteomes" id="UP000191522"/>
    </source>
</evidence>
<dbReference type="Proteomes" id="UP000191522">
    <property type="component" value="Unassembled WGS sequence"/>
</dbReference>
<dbReference type="OrthoDB" id="5978656at2759"/>
<comment type="pathway">
    <text evidence="5 6">Amino-acid degradation; L-kynurenine degradation; L-alanine and anthranilate from L-kynurenine: step 1/1.</text>
</comment>
<dbReference type="InterPro" id="IPR015424">
    <property type="entry name" value="PyrdxlP-dep_Trfase"/>
</dbReference>
<comment type="cofactor">
    <cofactor evidence="5 6">
        <name>pyridoxal 5'-phosphate</name>
        <dbReference type="ChEBI" id="CHEBI:597326"/>
    </cofactor>
</comment>
<evidence type="ECO:0000256" key="2">
    <source>
        <dbReference type="ARBA" id="ARBA00022642"/>
    </source>
</evidence>
<comment type="function">
    <text evidence="5 6">Catalyzes the cleavage of L-kynurenine (L-Kyn) and L-3-hydroxykynurenine (L-3OHKyn) into anthranilic acid (AA) and 3-hydroxyanthranilic acid (3-OHAA), respectively.</text>
</comment>
<dbReference type="GO" id="GO:0019805">
    <property type="term" value="P:quinolinate biosynthetic process"/>
    <property type="evidence" value="ECO:0007669"/>
    <property type="project" value="UniProtKB-UniRule"/>
</dbReference>
<dbReference type="Pfam" id="PF22580">
    <property type="entry name" value="KYNU_C"/>
    <property type="match status" value="1"/>
</dbReference>
<gene>
    <name evidence="5" type="primary">BNA5</name>
    <name evidence="8" type="ORF">PENDEC_c016G04447</name>
</gene>
<dbReference type="InterPro" id="IPR000192">
    <property type="entry name" value="Aminotrans_V_dom"/>
</dbReference>
<evidence type="ECO:0000256" key="1">
    <source>
        <dbReference type="ARBA" id="ARBA00022490"/>
    </source>
</evidence>
<dbReference type="InterPro" id="IPR015421">
    <property type="entry name" value="PyrdxlP-dep_Trfase_major"/>
</dbReference>
<dbReference type="UniPathway" id="UPA00253">
    <property type="reaction ID" value="UER00329"/>
</dbReference>
<dbReference type="GO" id="GO:0019441">
    <property type="term" value="P:L-tryptophan catabolic process to kynurenine"/>
    <property type="evidence" value="ECO:0007669"/>
    <property type="project" value="TreeGrafter"/>
</dbReference>
<dbReference type="HAMAP" id="MF_01970">
    <property type="entry name" value="Kynureninase"/>
    <property type="match status" value="1"/>
</dbReference>